<name>A0ABD1DTF9_CULPP</name>
<feature type="region of interest" description="Disordered" evidence="1">
    <location>
        <begin position="41"/>
        <end position="82"/>
    </location>
</feature>
<comment type="caution">
    <text evidence="2">The sequence shown here is derived from an EMBL/GenBank/DDBJ whole genome shotgun (WGS) entry which is preliminary data.</text>
</comment>
<evidence type="ECO:0000313" key="3">
    <source>
        <dbReference type="Proteomes" id="UP001562425"/>
    </source>
</evidence>
<protein>
    <submittedName>
        <fullName evidence="2">Uncharacterized protein</fullName>
    </submittedName>
</protein>
<evidence type="ECO:0000256" key="1">
    <source>
        <dbReference type="SAM" id="MobiDB-lite"/>
    </source>
</evidence>
<proteinExistence type="predicted"/>
<reference evidence="2 3" key="1">
    <citation type="submission" date="2024-05" db="EMBL/GenBank/DDBJ databases">
        <title>Culex pipiens pipiens assembly and annotation.</title>
        <authorList>
            <person name="Alout H."/>
            <person name="Durand T."/>
        </authorList>
    </citation>
    <scope>NUCLEOTIDE SEQUENCE [LARGE SCALE GENOMIC DNA]</scope>
    <source>
        <strain evidence="2">HA-2024</strain>
        <tissue evidence="2">Whole body</tissue>
    </source>
</reference>
<feature type="compositionally biased region" description="Polar residues" evidence="1">
    <location>
        <begin position="69"/>
        <end position="82"/>
    </location>
</feature>
<keyword evidence="3" id="KW-1185">Reference proteome</keyword>
<sequence>MVLLSFVQKLTDVLFAELPRVRLDLPPAQHQSMKTIWEAPQHHPHHLHHPSTTPRIAEETEEEMEHQFQLHQLSNTTLRSGI</sequence>
<dbReference type="AlphaFoldDB" id="A0ABD1DTF9"/>
<dbReference type="Proteomes" id="UP001562425">
    <property type="component" value="Unassembled WGS sequence"/>
</dbReference>
<evidence type="ECO:0000313" key="2">
    <source>
        <dbReference type="EMBL" id="KAL1401624.1"/>
    </source>
</evidence>
<feature type="non-terminal residue" evidence="2">
    <location>
        <position position="82"/>
    </location>
</feature>
<accession>A0ABD1DTF9</accession>
<dbReference type="EMBL" id="JBEHCU010004453">
    <property type="protein sequence ID" value="KAL1401624.1"/>
    <property type="molecule type" value="Genomic_DNA"/>
</dbReference>
<organism evidence="2 3">
    <name type="scientific">Culex pipiens pipiens</name>
    <name type="common">Northern house mosquito</name>
    <dbReference type="NCBI Taxonomy" id="38569"/>
    <lineage>
        <taxon>Eukaryota</taxon>
        <taxon>Metazoa</taxon>
        <taxon>Ecdysozoa</taxon>
        <taxon>Arthropoda</taxon>
        <taxon>Hexapoda</taxon>
        <taxon>Insecta</taxon>
        <taxon>Pterygota</taxon>
        <taxon>Neoptera</taxon>
        <taxon>Endopterygota</taxon>
        <taxon>Diptera</taxon>
        <taxon>Nematocera</taxon>
        <taxon>Culicoidea</taxon>
        <taxon>Culicidae</taxon>
        <taxon>Culicinae</taxon>
        <taxon>Culicini</taxon>
        <taxon>Culex</taxon>
        <taxon>Culex</taxon>
    </lineage>
</organism>
<gene>
    <name evidence="2" type="ORF">pipiens_020008</name>
</gene>